<gene>
    <name evidence="3" type="ORF">METZ01_LOCUS368097</name>
</gene>
<dbReference type="AlphaFoldDB" id="A0A382SZU0"/>
<accession>A0A382SZU0</accession>
<dbReference type="InterPro" id="IPR002347">
    <property type="entry name" value="SDR_fam"/>
</dbReference>
<dbReference type="PANTHER" id="PTHR42760">
    <property type="entry name" value="SHORT-CHAIN DEHYDROGENASES/REDUCTASES FAMILY MEMBER"/>
    <property type="match status" value="1"/>
</dbReference>
<dbReference type="Pfam" id="PF13561">
    <property type="entry name" value="adh_short_C2"/>
    <property type="match status" value="1"/>
</dbReference>
<dbReference type="PANTHER" id="PTHR42760:SF133">
    <property type="entry name" value="3-OXOACYL-[ACYL-CARRIER-PROTEIN] REDUCTASE"/>
    <property type="match status" value="1"/>
</dbReference>
<feature type="non-terminal residue" evidence="3">
    <location>
        <position position="1"/>
    </location>
</feature>
<name>A0A382SZU0_9ZZZZ</name>
<keyword evidence="2" id="KW-0560">Oxidoreductase</keyword>
<evidence type="ECO:0000256" key="2">
    <source>
        <dbReference type="ARBA" id="ARBA00023002"/>
    </source>
</evidence>
<dbReference type="GO" id="GO:0016616">
    <property type="term" value="F:oxidoreductase activity, acting on the CH-OH group of donors, NAD or NADP as acceptor"/>
    <property type="evidence" value="ECO:0007669"/>
    <property type="project" value="TreeGrafter"/>
</dbReference>
<dbReference type="SUPFAM" id="SSF51735">
    <property type="entry name" value="NAD(P)-binding Rossmann-fold domains"/>
    <property type="match status" value="1"/>
</dbReference>
<organism evidence="3">
    <name type="scientific">marine metagenome</name>
    <dbReference type="NCBI Taxonomy" id="408172"/>
    <lineage>
        <taxon>unclassified sequences</taxon>
        <taxon>metagenomes</taxon>
        <taxon>ecological metagenomes</taxon>
    </lineage>
</organism>
<dbReference type="EMBL" id="UINC01132743">
    <property type="protein sequence ID" value="SVD15243.1"/>
    <property type="molecule type" value="Genomic_DNA"/>
</dbReference>
<protein>
    <recommendedName>
        <fullName evidence="4">SDR family oxidoreductase</fullName>
    </recommendedName>
</protein>
<evidence type="ECO:0008006" key="4">
    <source>
        <dbReference type="Google" id="ProtNLM"/>
    </source>
</evidence>
<comment type="similarity">
    <text evidence="1">Belongs to the short-chain dehydrogenases/reductases (SDR) family.</text>
</comment>
<reference evidence="3" key="1">
    <citation type="submission" date="2018-05" db="EMBL/GenBank/DDBJ databases">
        <authorList>
            <person name="Lanie J.A."/>
            <person name="Ng W.-L."/>
            <person name="Kazmierczak K.M."/>
            <person name="Andrzejewski T.M."/>
            <person name="Davidsen T.M."/>
            <person name="Wayne K.J."/>
            <person name="Tettelin H."/>
            <person name="Glass J.I."/>
            <person name="Rusch D."/>
            <person name="Podicherti R."/>
            <person name="Tsui H.-C.T."/>
            <person name="Winkler M.E."/>
        </authorList>
    </citation>
    <scope>NUCLEOTIDE SEQUENCE</scope>
</reference>
<evidence type="ECO:0000313" key="3">
    <source>
        <dbReference type="EMBL" id="SVD15243.1"/>
    </source>
</evidence>
<dbReference type="Gene3D" id="3.40.50.720">
    <property type="entry name" value="NAD(P)-binding Rossmann-like Domain"/>
    <property type="match status" value="1"/>
</dbReference>
<sequence>KKIKLLSYRRNIDIHLNSYSWTARLIAEEMAKKKIKGSIIMTSSIYGIKAQDLTIYEGTNLEENMTYAVIKAGIIQLVKQMASYYGRHNIRVNAICPGGLEGNIAGKKVPQDKLFKRRYIKKTPLGRMANPQDIANSMIFLSSEAAAYITGQAIIVDGGISVV</sequence>
<dbReference type="InterPro" id="IPR036291">
    <property type="entry name" value="NAD(P)-bd_dom_sf"/>
</dbReference>
<evidence type="ECO:0000256" key="1">
    <source>
        <dbReference type="ARBA" id="ARBA00006484"/>
    </source>
</evidence>
<proteinExistence type="inferred from homology"/>
<dbReference type="PRINTS" id="PR00081">
    <property type="entry name" value="GDHRDH"/>
</dbReference>